<dbReference type="STRING" id="1090322.MettiDRAFT_0849"/>
<organism evidence="6 7">
    <name type="scientific">Methanolobus tindarius DSM 2278</name>
    <dbReference type="NCBI Taxonomy" id="1090322"/>
    <lineage>
        <taxon>Archaea</taxon>
        <taxon>Methanobacteriati</taxon>
        <taxon>Methanobacteriota</taxon>
        <taxon>Stenosarchaea group</taxon>
        <taxon>Methanomicrobia</taxon>
        <taxon>Methanosarcinales</taxon>
        <taxon>Methanosarcinaceae</taxon>
        <taxon>Methanolobus</taxon>
    </lineage>
</organism>
<reference evidence="6 7" key="1">
    <citation type="submission" date="2013-08" db="EMBL/GenBank/DDBJ databases">
        <authorList>
            <consortium name="DOE Joint Genome Institute"/>
            <person name="Eisen J."/>
            <person name="Huntemann M."/>
            <person name="Han J."/>
            <person name="Chen A."/>
            <person name="Kyrpides N."/>
            <person name="Mavromatis K."/>
            <person name="Markowitz V."/>
            <person name="Palaniappan K."/>
            <person name="Ivanova N."/>
            <person name="Schaumberg A."/>
            <person name="Pati A."/>
            <person name="Liolios K."/>
            <person name="Nordberg H.P."/>
            <person name="Cantor M.N."/>
            <person name="Hua S.X."/>
            <person name="Woyke T."/>
        </authorList>
    </citation>
    <scope>NUCLEOTIDE SEQUENCE [LARGE SCALE GENOMIC DNA]</scope>
    <source>
        <strain evidence="6 7">DSM 2278</strain>
    </source>
</reference>
<keyword evidence="3 5" id="KW-1133">Transmembrane helix</keyword>
<evidence type="ECO:0000256" key="5">
    <source>
        <dbReference type="SAM" id="Phobius"/>
    </source>
</evidence>
<keyword evidence="2 5" id="KW-0812">Transmembrane</keyword>
<dbReference type="RefSeq" id="WP_023844561.1">
    <property type="nucleotide sequence ID" value="NZ_AZAJ01000001.1"/>
</dbReference>
<protein>
    <submittedName>
        <fullName evidence="6">Putative membrane protein</fullName>
    </submittedName>
</protein>
<evidence type="ECO:0000256" key="3">
    <source>
        <dbReference type="ARBA" id="ARBA00022989"/>
    </source>
</evidence>
<name>W9DQ64_METTI</name>
<dbReference type="InterPro" id="IPR019109">
    <property type="entry name" value="MamF_MmsF"/>
</dbReference>
<dbReference type="EMBL" id="AZAJ01000001">
    <property type="protein sequence ID" value="ETA67425.1"/>
    <property type="molecule type" value="Genomic_DNA"/>
</dbReference>
<dbReference type="AlphaFoldDB" id="W9DQ64"/>
<evidence type="ECO:0000256" key="1">
    <source>
        <dbReference type="ARBA" id="ARBA00004141"/>
    </source>
</evidence>
<keyword evidence="7" id="KW-1185">Reference proteome</keyword>
<accession>W9DQ64</accession>
<dbReference type="Pfam" id="PF09685">
    <property type="entry name" value="MamF_MmsF"/>
    <property type="match status" value="1"/>
</dbReference>
<comment type="caution">
    <text evidence="6">The sequence shown here is derived from an EMBL/GenBank/DDBJ whole genome shotgun (WGS) entry which is preliminary data.</text>
</comment>
<dbReference type="PANTHER" id="PTHR36460:SF1">
    <property type="entry name" value="UPF0132 DOMAIN PROTEIN (AFU_ORTHOLOGUE AFUA_3G10255)"/>
    <property type="match status" value="1"/>
</dbReference>
<sequence>MSETKLGVSENIAGLLAYILGWISGIILLVIEKENKFVRFHAAQSVVLYLGLFILNFILGFLTAIDFIGLIFALISMLIGLVSFVLWLFLMFKAYKGEMYRLPVIADYADQLEQKF</sequence>
<evidence type="ECO:0000256" key="2">
    <source>
        <dbReference type="ARBA" id="ARBA00022692"/>
    </source>
</evidence>
<feature type="transmembrane region" description="Helical" evidence="5">
    <location>
        <begin position="43"/>
        <end position="65"/>
    </location>
</feature>
<comment type="subcellular location">
    <subcellularLocation>
        <location evidence="1">Membrane</location>
        <topology evidence="1">Multi-pass membrane protein</topology>
    </subcellularLocation>
</comment>
<feature type="transmembrane region" description="Helical" evidence="5">
    <location>
        <begin position="71"/>
        <end position="92"/>
    </location>
</feature>
<dbReference type="PANTHER" id="PTHR36460">
    <property type="entry name" value="UPF0132 DOMAIN PROTEIN (AFU_ORTHOLOGUE AFUA_3G10255)"/>
    <property type="match status" value="1"/>
</dbReference>
<dbReference type="Proteomes" id="UP000019483">
    <property type="component" value="Unassembled WGS sequence"/>
</dbReference>
<proteinExistence type="predicted"/>
<evidence type="ECO:0000256" key="4">
    <source>
        <dbReference type="ARBA" id="ARBA00023136"/>
    </source>
</evidence>
<evidence type="ECO:0000313" key="6">
    <source>
        <dbReference type="EMBL" id="ETA67425.1"/>
    </source>
</evidence>
<keyword evidence="4 5" id="KW-0472">Membrane</keyword>
<dbReference type="GO" id="GO:0016020">
    <property type="term" value="C:membrane"/>
    <property type="evidence" value="ECO:0007669"/>
    <property type="project" value="UniProtKB-SubCell"/>
</dbReference>
<gene>
    <name evidence="6" type="ORF">MettiDRAFT_0849</name>
</gene>
<feature type="transmembrane region" description="Helical" evidence="5">
    <location>
        <begin position="12"/>
        <end position="31"/>
    </location>
</feature>
<evidence type="ECO:0000313" key="7">
    <source>
        <dbReference type="Proteomes" id="UP000019483"/>
    </source>
</evidence>
<dbReference type="OrthoDB" id="329551at2157"/>